<evidence type="ECO:0000256" key="2">
    <source>
        <dbReference type="ARBA" id="ARBA00012588"/>
    </source>
</evidence>
<gene>
    <name evidence="6" type="ORF">C8D94_101647</name>
</gene>
<keyword evidence="3" id="KW-0328">Glycosyltransferase</keyword>
<organism evidence="6 7">
    <name type="scientific">Marinirhabdus gelatinilytica</name>
    <dbReference type="NCBI Taxonomy" id="1703343"/>
    <lineage>
        <taxon>Bacteria</taxon>
        <taxon>Pseudomonadati</taxon>
        <taxon>Bacteroidota</taxon>
        <taxon>Flavobacteriia</taxon>
        <taxon>Flavobacteriales</taxon>
        <taxon>Flavobacteriaceae</taxon>
    </lineage>
</organism>
<dbReference type="GO" id="GO:0009011">
    <property type="term" value="F:alpha-1,4-glucan glucosyltransferase (ADP-glucose donor) activity"/>
    <property type="evidence" value="ECO:0007669"/>
    <property type="project" value="UniProtKB-EC"/>
</dbReference>
<dbReference type="OrthoDB" id="9808590at2"/>
<dbReference type="InterPro" id="IPR013534">
    <property type="entry name" value="Starch_synth_cat_dom"/>
</dbReference>
<sequence>MKDKRILYVSSEVVPYLPETEISSMSFEAPRMVNSKGGQIRIFMPRYGNINERRHQLHEVIRLSGMNLVINDMDMPLIIKVASIPKERMQVYFIDNEEYFKRKATYADEEGKLFPDNDERAIFFAKGVIETVKKLNWSPDIIHVHGWLASFLPLYLRTYYSNEPLFENSKIVTSVYNQGFEGTLNEKLTDKIGFDGVAEEKIAALKKPDYVNVMKVALENSDAAIVNSEEIPKALKEHLDAMDKPVLPYQNNETIEEAYLDFYQNKVLG</sequence>
<reference evidence="6 7" key="1">
    <citation type="submission" date="2018-07" db="EMBL/GenBank/DDBJ databases">
        <title>Genomic Encyclopedia of Type Strains, Phase IV (KMG-IV): sequencing the most valuable type-strain genomes for metagenomic binning, comparative biology and taxonomic classification.</title>
        <authorList>
            <person name="Goeker M."/>
        </authorList>
    </citation>
    <scope>NUCLEOTIDE SEQUENCE [LARGE SCALE GENOMIC DNA]</scope>
    <source>
        <strain evidence="6 7">DSM 101478</strain>
    </source>
</reference>
<dbReference type="EMBL" id="QRAO01000001">
    <property type="protein sequence ID" value="RDK88770.1"/>
    <property type="molecule type" value="Genomic_DNA"/>
</dbReference>
<comment type="catalytic activity">
    <reaction evidence="1">
        <text>[(1-&gt;4)-alpha-D-glucosyl](n) + ADP-alpha-D-glucose = [(1-&gt;4)-alpha-D-glucosyl](n+1) + ADP + H(+)</text>
        <dbReference type="Rhea" id="RHEA:18189"/>
        <dbReference type="Rhea" id="RHEA-COMP:9584"/>
        <dbReference type="Rhea" id="RHEA-COMP:9587"/>
        <dbReference type="ChEBI" id="CHEBI:15378"/>
        <dbReference type="ChEBI" id="CHEBI:15444"/>
        <dbReference type="ChEBI" id="CHEBI:57498"/>
        <dbReference type="ChEBI" id="CHEBI:456216"/>
        <dbReference type="EC" id="2.4.1.21"/>
    </reaction>
</comment>
<dbReference type="Gene3D" id="3.40.50.2000">
    <property type="entry name" value="Glycogen Phosphorylase B"/>
    <property type="match status" value="1"/>
</dbReference>
<proteinExistence type="predicted"/>
<dbReference type="SUPFAM" id="SSF53756">
    <property type="entry name" value="UDP-Glycosyltransferase/glycogen phosphorylase"/>
    <property type="match status" value="1"/>
</dbReference>
<accession>A0A370QL74</accession>
<evidence type="ECO:0000259" key="5">
    <source>
        <dbReference type="Pfam" id="PF08323"/>
    </source>
</evidence>
<comment type="caution">
    <text evidence="6">The sequence shown here is derived from an EMBL/GenBank/DDBJ whole genome shotgun (WGS) entry which is preliminary data.</text>
</comment>
<evidence type="ECO:0000313" key="6">
    <source>
        <dbReference type="EMBL" id="RDK88770.1"/>
    </source>
</evidence>
<name>A0A370QL74_9FLAO</name>
<dbReference type="AlphaFoldDB" id="A0A370QL74"/>
<keyword evidence="7" id="KW-1185">Reference proteome</keyword>
<evidence type="ECO:0000313" key="7">
    <source>
        <dbReference type="Proteomes" id="UP000255317"/>
    </source>
</evidence>
<evidence type="ECO:0000256" key="3">
    <source>
        <dbReference type="ARBA" id="ARBA00022676"/>
    </source>
</evidence>
<dbReference type="PANTHER" id="PTHR45825">
    <property type="entry name" value="GRANULE-BOUND STARCH SYNTHASE 1, CHLOROPLASTIC/AMYLOPLASTIC"/>
    <property type="match status" value="1"/>
</dbReference>
<feature type="domain" description="Starch synthase catalytic" evidence="5">
    <location>
        <begin position="5"/>
        <end position="232"/>
    </location>
</feature>
<dbReference type="RefSeq" id="WP_115122443.1">
    <property type="nucleotide sequence ID" value="NZ_QRAO01000001.1"/>
</dbReference>
<protein>
    <recommendedName>
        <fullName evidence="2">starch synthase</fullName>
        <ecNumber evidence="2">2.4.1.21</ecNumber>
    </recommendedName>
</protein>
<keyword evidence="4" id="KW-0808">Transferase</keyword>
<dbReference type="Pfam" id="PF08323">
    <property type="entry name" value="Glyco_transf_5"/>
    <property type="match status" value="1"/>
</dbReference>
<dbReference type="EC" id="2.4.1.21" evidence="2"/>
<dbReference type="PANTHER" id="PTHR45825:SF11">
    <property type="entry name" value="ALPHA AMYLASE DOMAIN-CONTAINING PROTEIN"/>
    <property type="match status" value="1"/>
</dbReference>
<evidence type="ECO:0000256" key="4">
    <source>
        <dbReference type="ARBA" id="ARBA00022679"/>
    </source>
</evidence>
<evidence type="ECO:0000256" key="1">
    <source>
        <dbReference type="ARBA" id="ARBA00001478"/>
    </source>
</evidence>
<dbReference type="Proteomes" id="UP000255317">
    <property type="component" value="Unassembled WGS sequence"/>
</dbReference>